<dbReference type="PANTHER" id="PTHR43174">
    <property type="entry name" value="UDP-N-ACETYLGLUCOSAMINE 2-EPIMERASE"/>
    <property type="match status" value="1"/>
</dbReference>
<comment type="caution">
    <text evidence="3">The sequence shown here is derived from an EMBL/GenBank/DDBJ whole genome shotgun (WGS) entry which is preliminary data.</text>
</comment>
<evidence type="ECO:0000313" key="3">
    <source>
        <dbReference type="EMBL" id="MBW7459389.1"/>
    </source>
</evidence>
<keyword evidence="4" id="KW-1185">Reference proteome</keyword>
<dbReference type="Pfam" id="PF02350">
    <property type="entry name" value="Epimerase_2"/>
    <property type="match status" value="1"/>
</dbReference>
<comment type="similarity">
    <text evidence="1">Belongs to the UDP-N-acetylglucosamine 2-epimerase family.</text>
</comment>
<sequence length="139" mass="15665">CQIIKLICSVHPRTRSRIDEGEKRMAMDERVEFFEPFGFFDFVQLERHAACAITDSGTVQEECCLFHVPTVTIRQTTERPETVDCGSNVVCGLKAARMEEAVVVMTALPPKWQCPDGYLADDVSDKVVKFVLGGKWDVH</sequence>
<dbReference type="InterPro" id="IPR029767">
    <property type="entry name" value="WecB-like"/>
</dbReference>
<dbReference type="Proteomes" id="UP001519887">
    <property type="component" value="Unassembled WGS sequence"/>
</dbReference>
<protein>
    <submittedName>
        <fullName evidence="3">UDP-N-acetyl glucosamine 2-epimerase</fullName>
    </submittedName>
</protein>
<organism evidence="3 4">
    <name type="scientific">Paenibacillus sepulcri</name>
    <dbReference type="NCBI Taxonomy" id="359917"/>
    <lineage>
        <taxon>Bacteria</taxon>
        <taxon>Bacillati</taxon>
        <taxon>Bacillota</taxon>
        <taxon>Bacilli</taxon>
        <taxon>Bacillales</taxon>
        <taxon>Paenibacillaceae</taxon>
        <taxon>Paenibacillus</taxon>
    </lineage>
</organism>
<gene>
    <name evidence="3" type="ORF">K0U00_35575</name>
</gene>
<evidence type="ECO:0000313" key="4">
    <source>
        <dbReference type="Proteomes" id="UP001519887"/>
    </source>
</evidence>
<dbReference type="Gene3D" id="3.40.50.2000">
    <property type="entry name" value="Glycogen Phosphorylase B"/>
    <property type="match status" value="1"/>
</dbReference>
<evidence type="ECO:0000256" key="1">
    <source>
        <dbReference type="RuleBase" id="RU003513"/>
    </source>
</evidence>
<feature type="non-terminal residue" evidence="3">
    <location>
        <position position="1"/>
    </location>
</feature>
<evidence type="ECO:0000259" key="2">
    <source>
        <dbReference type="Pfam" id="PF02350"/>
    </source>
</evidence>
<name>A0ABS7CEU0_9BACL</name>
<dbReference type="InterPro" id="IPR003331">
    <property type="entry name" value="UDP_GlcNAc_Epimerase_2_dom"/>
</dbReference>
<dbReference type="PANTHER" id="PTHR43174:SF1">
    <property type="entry name" value="UDP-N-ACETYLGLUCOSAMINE 2-EPIMERASE"/>
    <property type="match status" value="1"/>
</dbReference>
<keyword evidence="1" id="KW-0413">Isomerase</keyword>
<dbReference type="SUPFAM" id="SSF53756">
    <property type="entry name" value="UDP-Glycosyltransferase/glycogen phosphorylase"/>
    <property type="match status" value="1"/>
</dbReference>
<dbReference type="EMBL" id="JAHZIK010001618">
    <property type="protein sequence ID" value="MBW7459389.1"/>
    <property type="molecule type" value="Genomic_DNA"/>
</dbReference>
<accession>A0ABS7CEU0</accession>
<feature type="domain" description="UDP-N-acetylglucosamine 2-epimerase" evidence="2">
    <location>
        <begin position="4"/>
        <end position="130"/>
    </location>
</feature>
<reference evidence="3 4" key="1">
    <citation type="submission" date="2021-07" db="EMBL/GenBank/DDBJ databases">
        <title>Paenibacillus radiodurans sp. nov., isolated from the southeastern edge of Tengger Desert.</title>
        <authorList>
            <person name="Zhang G."/>
        </authorList>
    </citation>
    <scope>NUCLEOTIDE SEQUENCE [LARGE SCALE GENOMIC DNA]</scope>
    <source>
        <strain evidence="3 4">CCM 7311</strain>
    </source>
</reference>
<proteinExistence type="inferred from homology"/>